<dbReference type="Pfam" id="PF20245">
    <property type="entry name" value="DUF6600"/>
    <property type="match status" value="1"/>
</dbReference>
<protein>
    <recommendedName>
        <fullName evidence="5">BcpO-related WXXGXW repeat protein</fullName>
    </recommendedName>
</protein>
<feature type="compositionally biased region" description="Polar residues" evidence="1">
    <location>
        <begin position="385"/>
        <end position="398"/>
    </location>
</feature>
<dbReference type="RefSeq" id="WP_160369600.1">
    <property type="nucleotide sequence ID" value="NZ_WSQA01000009.1"/>
</dbReference>
<dbReference type="InterPro" id="IPR046535">
    <property type="entry name" value="DUF6600"/>
</dbReference>
<reference evidence="3 4" key="1">
    <citation type="submission" date="2019-12" db="EMBL/GenBank/DDBJ databases">
        <authorList>
            <person name="Dong K."/>
        </authorList>
    </citation>
    <scope>NUCLEOTIDE SEQUENCE [LARGE SCALE GENOMIC DNA]</scope>
    <source>
        <strain evidence="3 4">JCM 31225</strain>
    </source>
</reference>
<proteinExistence type="predicted"/>
<accession>A0A6N8L0N9</accession>
<keyword evidence="2" id="KW-0732">Signal</keyword>
<dbReference type="Proteomes" id="UP000435036">
    <property type="component" value="Unassembled WGS sequence"/>
</dbReference>
<feature type="compositionally biased region" description="Low complexity" evidence="1">
    <location>
        <begin position="476"/>
        <end position="492"/>
    </location>
</feature>
<feature type="region of interest" description="Disordered" evidence="1">
    <location>
        <begin position="217"/>
        <end position="504"/>
    </location>
</feature>
<feature type="signal peptide" evidence="2">
    <location>
        <begin position="1"/>
        <end position="28"/>
    </location>
</feature>
<dbReference type="OrthoDB" id="5485224at2"/>
<gene>
    <name evidence="3" type="ORF">GQF63_12655</name>
</gene>
<comment type="caution">
    <text evidence="3">The sequence shown here is derived from an EMBL/GenBank/DDBJ whole genome shotgun (WGS) entry which is preliminary data.</text>
</comment>
<dbReference type="AlphaFoldDB" id="A0A6N8L0N9"/>
<dbReference type="EMBL" id="WSQA01000009">
    <property type="protein sequence ID" value="MVZ62877.1"/>
    <property type="molecule type" value="Genomic_DNA"/>
</dbReference>
<feature type="compositionally biased region" description="Polar residues" evidence="1">
    <location>
        <begin position="437"/>
        <end position="468"/>
    </location>
</feature>
<feature type="compositionally biased region" description="Basic and acidic residues" evidence="1">
    <location>
        <begin position="356"/>
        <end position="373"/>
    </location>
</feature>
<feature type="compositionally biased region" description="Basic and acidic residues" evidence="1">
    <location>
        <begin position="217"/>
        <end position="234"/>
    </location>
</feature>
<organism evidence="3 4">
    <name type="scientific">Sphingobacterium humi</name>
    <dbReference type="NCBI Taxonomy" id="1796905"/>
    <lineage>
        <taxon>Bacteria</taxon>
        <taxon>Pseudomonadati</taxon>
        <taxon>Bacteroidota</taxon>
        <taxon>Sphingobacteriia</taxon>
        <taxon>Sphingobacteriales</taxon>
        <taxon>Sphingobacteriaceae</taxon>
        <taxon>Sphingobacterium</taxon>
    </lineage>
</organism>
<feature type="compositionally biased region" description="Basic and acidic residues" evidence="1">
    <location>
        <begin position="244"/>
        <end position="295"/>
    </location>
</feature>
<feature type="chain" id="PRO_5027042177" description="BcpO-related WXXGXW repeat protein" evidence="2">
    <location>
        <begin position="29"/>
        <end position="504"/>
    </location>
</feature>
<evidence type="ECO:0008006" key="5">
    <source>
        <dbReference type="Google" id="ProtNLM"/>
    </source>
</evidence>
<evidence type="ECO:0000313" key="3">
    <source>
        <dbReference type="EMBL" id="MVZ62877.1"/>
    </source>
</evidence>
<evidence type="ECO:0000256" key="1">
    <source>
        <dbReference type="SAM" id="MobiDB-lite"/>
    </source>
</evidence>
<feature type="compositionally biased region" description="Basic and acidic residues" evidence="1">
    <location>
        <begin position="399"/>
        <end position="436"/>
    </location>
</feature>
<evidence type="ECO:0000256" key="2">
    <source>
        <dbReference type="SAM" id="SignalP"/>
    </source>
</evidence>
<keyword evidence="4" id="KW-1185">Reference proteome</keyword>
<evidence type="ECO:0000313" key="4">
    <source>
        <dbReference type="Proteomes" id="UP000435036"/>
    </source>
</evidence>
<name>A0A6N8L0N9_9SPHI</name>
<sequence length="504" mass="59239">MKNIRTYSLLTSILVILFGVFQAKQASAQGYDDVTFDDFYDELEPYGDWDDDPEYGNVWYPQAERDFRPYGSNGYWSMTEYGNTWVSNYDWGWAPFHYGRWFYHKHRGWGWIPGYEWGPAWVDWRSGGGYYGWAPMSPGISVNVSFNLPIDLWVFIPTARIYDHYMPRYWSHGSRYRNIYHNTTVINNTYIVNNNHYYGGPSRRDIERHTGRRVEVRNMRFSDNRGSGRADRRSVSVFRPTRSNMEKVRNERVNRGDRGNSSRNARVDNNRNGRIENRNDRSSQGRVSRNSERNSRSNGDYTIRRNAQGQREMHIGGSNGRNNDRGTVNSDRSNRNDRTPGNIRTENRNNRSSQVQRERPTREINRSESRTPRSSEQGRTAWDRGNSSRTTRQSAPSQRVERSQPQRMERSQPQRMERSQPQRMERSQPQRMERQRPSQSAPRTQQRAPRMEQQSRSQNRVFQASNSGRSVERQSRPSVQRSSGQVSRQSSARAERGSGRGHRD</sequence>